<dbReference type="InterPro" id="IPR003675">
    <property type="entry name" value="Rce1/LyrA-like_dom"/>
</dbReference>
<comment type="caution">
    <text evidence="4">The sequence shown here is derived from an EMBL/GenBank/DDBJ whole genome shotgun (WGS) entry which is preliminary data.</text>
</comment>
<accession>A0ABU3EUR6</accession>
<keyword evidence="5" id="KW-1185">Reference proteome</keyword>
<feature type="transmembrane region" description="Helical" evidence="2">
    <location>
        <begin position="7"/>
        <end position="25"/>
    </location>
</feature>
<evidence type="ECO:0000313" key="4">
    <source>
        <dbReference type="EMBL" id="MDT2598614.1"/>
    </source>
</evidence>
<feature type="transmembrane region" description="Helical" evidence="2">
    <location>
        <begin position="231"/>
        <end position="251"/>
    </location>
</feature>
<feature type="domain" description="CAAX prenyl protease 2/Lysostaphin resistance protein A-like" evidence="3">
    <location>
        <begin position="110"/>
        <end position="214"/>
    </location>
</feature>
<keyword evidence="2" id="KW-0812">Transmembrane</keyword>
<organism evidence="4 5">
    <name type="scientific">Enterococcus hulanensis</name>
    <dbReference type="NCBI Taxonomy" id="2559929"/>
    <lineage>
        <taxon>Bacteria</taxon>
        <taxon>Bacillati</taxon>
        <taxon>Bacillota</taxon>
        <taxon>Bacilli</taxon>
        <taxon>Lactobacillales</taxon>
        <taxon>Enterococcaceae</taxon>
        <taxon>Enterococcus</taxon>
    </lineage>
</organism>
<evidence type="ECO:0000313" key="5">
    <source>
        <dbReference type="Proteomes" id="UP001252875"/>
    </source>
</evidence>
<evidence type="ECO:0000256" key="1">
    <source>
        <dbReference type="ARBA" id="ARBA00009067"/>
    </source>
</evidence>
<feature type="transmembrane region" description="Helical" evidence="2">
    <location>
        <begin position="173"/>
        <end position="194"/>
    </location>
</feature>
<protein>
    <submittedName>
        <fullName evidence="4">Type II CAAX endopeptidase family protein</fullName>
    </submittedName>
</protein>
<keyword evidence="2" id="KW-0472">Membrane</keyword>
<proteinExistence type="inferred from homology"/>
<keyword evidence="2" id="KW-1133">Transmembrane helix</keyword>
<evidence type="ECO:0000259" key="3">
    <source>
        <dbReference type="Pfam" id="PF02517"/>
    </source>
</evidence>
<dbReference type="PANTHER" id="PTHR35797:SF1">
    <property type="entry name" value="PROTEASE"/>
    <property type="match status" value="1"/>
</dbReference>
<feature type="transmembrane region" description="Helical" evidence="2">
    <location>
        <begin position="201"/>
        <end position="219"/>
    </location>
</feature>
<dbReference type="Proteomes" id="UP001252875">
    <property type="component" value="Unassembled WGS sequence"/>
</dbReference>
<evidence type="ECO:0000256" key="2">
    <source>
        <dbReference type="SAM" id="Phobius"/>
    </source>
</evidence>
<feature type="transmembrane region" description="Helical" evidence="2">
    <location>
        <begin position="110"/>
        <end position="128"/>
    </location>
</feature>
<feature type="transmembrane region" description="Helical" evidence="2">
    <location>
        <begin position="69"/>
        <end position="90"/>
    </location>
</feature>
<gene>
    <name evidence="4" type="ORF">P7D85_02440</name>
</gene>
<sequence>MLNTKKSISSFLMICFALSAIFYFLIIHYQWMNMAYLLMWCPGVAAIIVKKIYYPKEKIFNLKKFKLRYVLLGIGIPLIYSILSYGIYLFLSGKDVISGNMAWTLLKNPFTLILYMLIFLITALGEELGWRGFLNRELYKLLGYHKGAFLTGVIWAIWHLPLIITGYVSSIPIWYQLPLYVIQCIAMSYPMSYLSVKAKSVWPAAFFHFTHNFVIQILLDQSISGEYKSYLVGETGLLTIAILLMVCFMYAKKPLNSLDESRAFENL</sequence>
<name>A0ABU3EUR6_9ENTE</name>
<feature type="transmembrane region" description="Helical" evidence="2">
    <location>
        <begin position="31"/>
        <end position="49"/>
    </location>
</feature>
<dbReference type="PANTHER" id="PTHR35797">
    <property type="entry name" value="PROTEASE-RELATED"/>
    <property type="match status" value="1"/>
</dbReference>
<comment type="similarity">
    <text evidence="1">Belongs to the UPF0177 family.</text>
</comment>
<dbReference type="Pfam" id="PF02517">
    <property type="entry name" value="Rce1-like"/>
    <property type="match status" value="1"/>
</dbReference>
<reference evidence="4 5" key="1">
    <citation type="submission" date="2023-03" db="EMBL/GenBank/DDBJ databases">
        <authorList>
            <person name="Shen W."/>
            <person name="Cai J."/>
        </authorList>
    </citation>
    <scope>NUCLEOTIDE SEQUENCE [LARGE SCALE GENOMIC DNA]</scope>
    <source>
        <strain evidence="4 5">D6-4</strain>
    </source>
</reference>
<feature type="transmembrane region" description="Helical" evidence="2">
    <location>
        <begin position="148"/>
        <end position="167"/>
    </location>
</feature>
<dbReference type="EMBL" id="JARPYI010000001">
    <property type="protein sequence ID" value="MDT2598614.1"/>
    <property type="molecule type" value="Genomic_DNA"/>
</dbReference>
<dbReference type="InterPro" id="IPR042150">
    <property type="entry name" value="MmRce1-like"/>
</dbReference>
<dbReference type="RefSeq" id="WP_137665250.1">
    <property type="nucleotide sequence ID" value="NZ_BJED01000019.1"/>
</dbReference>